<protein>
    <submittedName>
        <fullName evidence="1">Uncharacterized protein</fullName>
    </submittedName>
</protein>
<gene>
    <name evidence="1" type="ORF">PICST_31353</name>
</gene>
<keyword evidence="2" id="KW-1185">Reference proteome</keyword>
<evidence type="ECO:0000313" key="1">
    <source>
        <dbReference type="EMBL" id="ABN66045.2"/>
    </source>
</evidence>
<dbReference type="AlphaFoldDB" id="A3LTC0"/>
<sequence>MPDPNPSLIFTFIPSSSTNIKIDTKPLNITYPNSTITLEAGLHLLQIVSDNNVTIASFLECLPHKKYSINRTLSGDYYIKVIDPNSRLMTFSIPFEPDAEWAELTCYLDIDYLSNVTGIGTSSYGTQIFKSDSSGAELEQNLIYPPVLTKQDFLRQLQISFLLSTAFNSEKSYNYWSGLLAGVPESPYFERNRAFVLNFLDLLTIQVKVGNSNHKQILQNLVAPLSTVFQPPELNYKNTCCGILKLDGVTADKWVQIRTLISTD</sequence>
<dbReference type="RefSeq" id="XP_001384074.2">
    <property type="nucleotide sequence ID" value="XM_001384037.1"/>
</dbReference>
<dbReference type="EMBL" id="CP000498">
    <property type="protein sequence ID" value="ABN66045.2"/>
    <property type="molecule type" value="Genomic_DNA"/>
</dbReference>
<dbReference type="Proteomes" id="UP000002258">
    <property type="component" value="Chromosome 4"/>
</dbReference>
<dbReference type="HOGENOM" id="CLU_1054168_0_0_1"/>
<proteinExistence type="predicted"/>
<dbReference type="GeneID" id="4838424"/>
<reference evidence="1 2" key="1">
    <citation type="journal article" date="2007" name="Nat. Biotechnol.">
        <title>Genome sequence of the lignocellulose-bioconverting and xylose-fermenting yeast Pichia stipitis.</title>
        <authorList>
            <person name="Jeffries T.W."/>
            <person name="Grigoriev I.V."/>
            <person name="Grimwood J."/>
            <person name="Laplaza J.M."/>
            <person name="Aerts A."/>
            <person name="Salamov A."/>
            <person name="Schmutz J."/>
            <person name="Lindquist E."/>
            <person name="Dehal P."/>
            <person name="Shapiro H."/>
            <person name="Jin Y.S."/>
            <person name="Passoth V."/>
            <person name="Richardson P.M."/>
        </authorList>
    </citation>
    <scope>NUCLEOTIDE SEQUENCE [LARGE SCALE GENOMIC DNA]</scope>
    <source>
        <strain evidence="2">ATCC 58785 / CBS 6054 / NBRC 10063 / NRRL Y-11545</strain>
    </source>
</reference>
<dbReference type="InParanoid" id="A3LTC0"/>
<accession>A3LTC0</accession>
<name>A3LTC0_PICST</name>
<dbReference type="KEGG" id="pic:PICST_31353"/>
<organism evidence="1 2">
    <name type="scientific">Scheffersomyces stipitis (strain ATCC 58785 / CBS 6054 / NBRC 10063 / NRRL Y-11545)</name>
    <name type="common">Yeast</name>
    <name type="synonym">Pichia stipitis</name>
    <dbReference type="NCBI Taxonomy" id="322104"/>
    <lineage>
        <taxon>Eukaryota</taxon>
        <taxon>Fungi</taxon>
        <taxon>Dikarya</taxon>
        <taxon>Ascomycota</taxon>
        <taxon>Saccharomycotina</taxon>
        <taxon>Pichiomycetes</taxon>
        <taxon>Debaryomycetaceae</taxon>
        <taxon>Scheffersomyces</taxon>
    </lineage>
</organism>
<evidence type="ECO:0000313" key="2">
    <source>
        <dbReference type="Proteomes" id="UP000002258"/>
    </source>
</evidence>